<evidence type="ECO:0000256" key="7">
    <source>
        <dbReference type="SAM" id="Phobius"/>
    </source>
</evidence>
<dbReference type="InterPro" id="IPR008271">
    <property type="entry name" value="Ser/Thr_kinase_AS"/>
</dbReference>
<dbReference type="GO" id="GO:0005524">
    <property type="term" value="F:ATP binding"/>
    <property type="evidence" value="ECO:0007669"/>
    <property type="project" value="UniProtKB-UniRule"/>
</dbReference>
<evidence type="ECO:0000256" key="1">
    <source>
        <dbReference type="ARBA" id="ARBA00022679"/>
    </source>
</evidence>
<evidence type="ECO:0000256" key="4">
    <source>
        <dbReference type="ARBA" id="ARBA00022840"/>
    </source>
</evidence>
<sequence>MDDGLKNMVLTATEPGSEPRLKSDLLARQLGVLGPYVLQAIIGEGGMGAVYLAEQTEPVQRKVAIKVTRVDLSSGHRLARFESERQILATLKHPNVAQVFDAGDTSEGFPYLVMEFIDGLPIDAFADQQHWSVAARVNVFLQACAAVMYAHQHGVIHRDLKPANLLVENIGQTPTLKLIDFGIAKLAAPVPGSQTETGRTVGTPAYMSPEQAEGDADIDTRTDVYALGMTLCKLLTGLLPMSAWSAKSAREGHVSDHQEVMPSALLIGGPDAPVAGYPAGTRLRDLRAALRGDLDWIVMKATDPDRSRRYASVSELSDDLKRYLQQEPVLAAPPGWFYRIGKFLRRYRWQVASVMALMLTVATAAVLLVRSLQQERAALELANMQLRQHEDFNAYAAHVIGSVQPSTPGSAINLDDILRFAKDDAAVYFKDRPQTAFAVSLLVDQLVRRAHANRASASPAPATSAQPECLPATDSPADD</sequence>
<dbReference type="PROSITE" id="PS00108">
    <property type="entry name" value="PROTEIN_KINASE_ST"/>
    <property type="match status" value="1"/>
</dbReference>
<reference evidence="9 10" key="2">
    <citation type="submission" date="2018-03" db="EMBL/GenBank/DDBJ databases">
        <authorList>
            <person name="Keele B.F."/>
        </authorList>
    </citation>
    <scope>NUCLEOTIDE SEQUENCE [LARGE SCALE GENOMIC DNA]</scope>
    <source>
        <strain evidence="9 10">D13</strain>
    </source>
</reference>
<evidence type="ECO:0000313" key="10">
    <source>
        <dbReference type="Proteomes" id="UP000241074"/>
    </source>
</evidence>
<keyword evidence="7" id="KW-0812">Transmembrane</keyword>
<dbReference type="InterPro" id="IPR000719">
    <property type="entry name" value="Prot_kinase_dom"/>
</dbReference>
<dbReference type="Proteomes" id="UP000241074">
    <property type="component" value="Chromosome"/>
</dbReference>
<feature type="compositionally biased region" description="Low complexity" evidence="6">
    <location>
        <begin position="454"/>
        <end position="467"/>
    </location>
</feature>
<dbReference type="SUPFAM" id="SSF56112">
    <property type="entry name" value="Protein kinase-like (PK-like)"/>
    <property type="match status" value="1"/>
</dbReference>
<feature type="region of interest" description="Disordered" evidence="6">
    <location>
        <begin position="192"/>
        <end position="214"/>
    </location>
</feature>
<dbReference type="KEGG" id="xba:C7S18_17955"/>
<feature type="transmembrane region" description="Helical" evidence="7">
    <location>
        <begin position="349"/>
        <end position="369"/>
    </location>
</feature>
<feature type="region of interest" description="Disordered" evidence="6">
    <location>
        <begin position="454"/>
        <end position="479"/>
    </location>
</feature>
<evidence type="ECO:0000313" key="9">
    <source>
        <dbReference type="EMBL" id="AVP98942.1"/>
    </source>
</evidence>
<reference evidence="9 10" key="1">
    <citation type="submission" date="2018-03" db="EMBL/GenBank/DDBJ databases">
        <title>Ahniella affigens gen. nov., sp. nov., a gammaproteobacterium isolated from sandy soil near a stream.</title>
        <authorList>
            <person name="Ko Y."/>
            <person name="Kim J.-H."/>
        </authorList>
    </citation>
    <scope>NUCLEOTIDE SEQUENCE [LARGE SCALE GENOMIC DNA]</scope>
    <source>
        <strain evidence="9 10">D13</strain>
    </source>
</reference>
<dbReference type="GO" id="GO:0004674">
    <property type="term" value="F:protein serine/threonine kinase activity"/>
    <property type="evidence" value="ECO:0007669"/>
    <property type="project" value="TreeGrafter"/>
</dbReference>
<keyword evidence="7" id="KW-0472">Membrane</keyword>
<evidence type="ECO:0000256" key="2">
    <source>
        <dbReference type="ARBA" id="ARBA00022741"/>
    </source>
</evidence>
<dbReference type="PROSITE" id="PS50011">
    <property type="entry name" value="PROTEIN_KINASE_DOM"/>
    <property type="match status" value="1"/>
</dbReference>
<evidence type="ECO:0000256" key="3">
    <source>
        <dbReference type="ARBA" id="ARBA00022777"/>
    </source>
</evidence>
<dbReference type="SMART" id="SM00220">
    <property type="entry name" value="S_TKc"/>
    <property type="match status" value="1"/>
</dbReference>
<dbReference type="Gene3D" id="1.10.510.10">
    <property type="entry name" value="Transferase(Phosphotransferase) domain 1"/>
    <property type="match status" value="1"/>
</dbReference>
<dbReference type="EMBL" id="CP027860">
    <property type="protein sequence ID" value="AVP98942.1"/>
    <property type="molecule type" value="Genomic_DNA"/>
</dbReference>
<evidence type="ECO:0000256" key="5">
    <source>
        <dbReference type="PROSITE-ProRule" id="PRU10141"/>
    </source>
</evidence>
<accession>A0A2P1PVU0</accession>
<feature type="domain" description="Protein kinase" evidence="8">
    <location>
        <begin position="36"/>
        <end position="324"/>
    </location>
</feature>
<dbReference type="Gene3D" id="3.30.200.20">
    <property type="entry name" value="Phosphorylase Kinase, domain 1"/>
    <property type="match status" value="1"/>
</dbReference>
<dbReference type="InterPro" id="IPR011009">
    <property type="entry name" value="Kinase-like_dom_sf"/>
</dbReference>
<evidence type="ECO:0000259" key="8">
    <source>
        <dbReference type="PROSITE" id="PS50011"/>
    </source>
</evidence>
<dbReference type="Pfam" id="PF00069">
    <property type="entry name" value="Pkinase"/>
    <property type="match status" value="1"/>
</dbReference>
<evidence type="ECO:0000256" key="6">
    <source>
        <dbReference type="SAM" id="MobiDB-lite"/>
    </source>
</evidence>
<feature type="binding site" evidence="5">
    <location>
        <position position="66"/>
    </location>
    <ligand>
        <name>ATP</name>
        <dbReference type="ChEBI" id="CHEBI:30616"/>
    </ligand>
</feature>
<organism evidence="9 10">
    <name type="scientific">Ahniella affigens</name>
    <dbReference type="NCBI Taxonomy" id="2021234"/>
    <lineage>
        <taxon>Bacteria</taxon>
        <taxon>Pseudomonadati</taxon>
        <taxon>Pseudomonadota</taxon>
        <taxon>Gammaproteobacteria</taxon>
        <taxon>Lysobacterales</taxon>
        <taxon>Rhodanobacteraceae</taxon>
        <taxon>Ahniella</taxon>
    </lineage>
</organism>
<name>A0A2P1PVU0_9GAMM</name>
<keyword evidence="4 5" id="KW-0067">ATP-binding</keyword>
<dbReference type="InterPro" id="IPR017441">
    <property type="entry name" value="Protein_kinase_ATP_BS"/>
</dbReference>
<gene>
    <name evidence="9" type="ORF">C7S18_17955</name>
</gene>
<protein>
    <recommendedName>
        <fullName evidence="8">Protein kinase domain-containing protein</fullName>
    </recommendedName>
</protein>
<dbReference type="AlphaFoldDB" id="A0A2P1PVU0"/>
<dbReference type="CDD" id="cd14014">
    <property type="entry name" value="STKc_PknB_like"/>
    <property type="match status" value="1"/>
</dbReference>
<keyword evidence="10" id="KW-1185">Reference proteome</keyword>
<proteinExistence type="predicted"/>
<keyword evidence="1" id="KW-0808">Transferase</keyword>
<dbReference type="PANTHER" id="PTHR43289">
    <property type="entry name" value="MITOGEN-ACTIVATED PROTEIN KINASE KINASE KINASE 20-RELATED"/>
    <property type="match status" value="1"/>
</dbReference>
<keyword evidence="2 5" id="KW-0547">Nucleotide-binding</keyword>
<keyword evidence="7" id="KW-1133">Transmembrane helix</keyword>
<dbReference type="PROSITE" id="PS00107">
    <property type="entry name" value="PROTEIN_KINASE_ATP"/>
    <property type="match status" value="1"/>
</dbReference>
<keyword evidence="3" id="KW-0418">Kinase</keyword>
<dbReference type="PANTHER" id="PTHR43289:SF6">
    <property type="entry name" value="SERINE_THREONINE-PROTEIN KINASE NEKL-3"/>
    <property type="match status" value="1"/>
</dbReference>